<evidence type="ECO:0000313" key="2">
    <source>
        <dbReference type="EMBL" id="MDS1311046.1"/>
    </source>
</evidence>
<dbReference type="Proteomes" id="UP001267407">
    <property type="component" value="Unassembled WGS sequence"/>
</dbReference>
<comment type="caution">
    <text evidence="2">The sequence shown here is derived from an EMBL/GenBank/DDBJ whole genome shotgun (WGS) entry which is preliminary data.</text>
</comment>
<protein>
    <submittedName>
        <fullName evidence="2">Alpha/beta hydrolase</fullName>
    </submittedName>
</protein>
<organism evidence="2 3">
    <name type="scientific">Marinobacter xiaoshiensis</name>
    <dbReference type="NCBI Taxonomy" id="3073652"/>
    <lineage>
        <taxon>Bacteria</taxon>
        <taxon>Pseudomonadati</taxon>
        <taxon>Pseudomonadota</taxon>
        <taxon>Gammaproteobacteria</taxon>
        <taxon>Pseudomonadales</taxon>
        <taxon>Marinobacteraceae</taxon>
        <taxon>Marinobacter</taxon>
    </lineage>
</organism>
<feature type="domain" description="Serine aminopeptidase S33" evidence="1">
    <location>
        <begin position="25"/>
        <end position="285"/>
    </location>
</feature>
<keyword evidence="2" id="KW-0378">Hydrolase</keyword>
<accession>A0ABU2HJ10</accession>
<dbReference type="InterPro" id="IPR022742">
    <property type="entry name" value="Hydrolase_4"/>
</dbReference>
<keyword evidence="3" id="KW-1185">Reference proteome</keyword>
<evidence type="ECO:0000259" key="1">
    <source>
        <dbReference type="Pfam" id="PF12146"/>
    </source>
</evidence>
<dbReference type="GO" id="GO:0016787">
    <property type="term" value="F:hydrolase activity"/>
    <property type="evidence" value="ECO:0007669"/>
    <property type="project" value="UniProtKB-KW"/>
</dbReference>
<dbReference type="InterPro" id="IPR029058">
    <property type="entry name" value="AB_hydrolase_fold"/>
</dbReference>
<name>A0ABU2HJ10_9GAMM</name>
<gene>
    <name evidence="2" type="ORF">RKA07_13170</name>
</gene>
<evidence type="ECO:0000313" key="3">
    <source>
        <dbReference type="Proteomes" id="UP001267407"/>
    </source>
</evidence>
<proteinExistence type="predicted"/>
<dbReference type="PANTHER" id="PTHR11614">
    <property type="entry name" value="PHOSPHOLIPASE-RELATED"/>
    <property type="match status" value="1"/>
</dbReference>
<dbReference type="RefSeq" id="WP_200202235.1">
    <property type="nucleotide sequence ID" value="NZ_JAVMBO010000017.1"/>
</dbReference>
<dbReference type="SUPFAM" id="SSF53474">
    <property type="entry name" value="alpha/beta-Hydrolases"/>
    <property type="match status" value="1"/>
</dbReference>
<dbReference type="Pfam" id="PF12146">
    <property type="entry name" value="Hydrolase_4"/>
    <property type="match status" value="1"/>
</dbReference>
<reference evidence="2" key="1">
    <citation type="submission" date="2023-09" db="EMBL/GenBank/DDBJ databases">
        <title>Marinobacter sediminicola sp. nov. and Marinobacter maritimum sp. nov., isolated from marine sediment.</title>
        <authorList>
            <person name="An J."/>
        </authorList>
    </citation>
    <scope>NUCLEOTIDE SEQUENCE</scope>
    <source>
        <strain evidence="2">F60267</strain>
    </source>
</reference>
<dbReference type="EMBL" id="JAVMBO010000017">
    <property type="protein sequence ID" value="MDS1311046.1"/>
    <property type="molecule type" value="Genomic_DNA"/>
</dbReference>
<dbReference type="InterPro" id="IPR051044">
    <property type="entry name" value="MAG_DAG_Lipase"/>
</dbReference>
<sequence length="305" mass="34438">MQEQSLSLNGQNNHTITGAIFSPDTPRSVLVIAHGMAEHAERYADFARWLTERNIAVVTMNHRGHGPGCTPDQLGHYSDTDGWGKVVDDLNRVLLDTRVRFPGILLALLGHSMGSFIAQSCAQQHPASLDMLILSATNRIHRPQLWVSGILINGIRRFHGKHHRSPTIAKMSFGKFNRMFKPNRTDCDWLSRDTTQVDKYITDPLCGFECTTGLWHDFIQGMLTIRPSAWRKDLPVHLFAGTDDPVGEMSKGITRHFEDIRQAGVRDTSLRLFEGGRHEMLNETNAEEVREHVLSLLTRRNITDA</sequence>
<dbReference type="Gene3D" id="3.40.50.1820">
    <property type="entry name" value="alpha/beta hydrolase"/>
    <property type="match status" value="1"/>
</dbReference>